<dbReference type="GeneID" id="64634925"/>
<evidence type="ECO:0000313" key="2">
    <source>
        <dbReference type="EMBL" id="KAG1808383.1"/>
    </source>
</evidence>
<dbReference type="EMBL" id="JABBWG010000038">
    <property type="protein sequence ID" value="KAG1808383.1"/>
    <property type="molecule type" value="Genomic_DNA"/>
</dbReference>
<dbReference type="AlphaFoldDB" id="A0A9P7E0X7"/>
<sequence length="907" mass="103198">MVKTLQTCKKSTGSTAPRIVLKLPSSTLEAPPSPALMEVCDPFRHNEFCIVCQDGSVKEDCLFLCNACPRVMCSHCIDIPSGTVHQLEADDITFLCIYCHVGKEQHGCGGYSPYFGFYQNDKPLFPSFLPIRTTLEVSLHSQLSSAPVLMLHLILIDHDTTSGSFELTADFLRPYFPSGGLEFHTIAFDIGNDTKIMKYQLDAACTIQSLLKSTWTHVVIAITNHMDNDEGDLFMGYETKKKTYVSVCVHTVLDILLSPWDPLIHGAAESYLWLLSYGALINKPTSFACLQAAVINHHMTATIGFNTIRFQPTFTTHLLLAFAELILIERFAIQVAFPDMLGQSYKLGCHSDMFLMMLNSSGSLTITQYAWTHTELCPWGQYLPVQCPQCGWINAWRSVNVGKVYHFECKNDACRKGYSFSQPANSRVLLPGIVTADSPQALKRIVKKIHKAILEAQKELEDEDVPQLPTSLKKEIKQYCSQIIAYKEEAEVREAASHPREASFYKKSLTKWDVTQRLFKEEIDKFDKAEQRRKGVQQSIKYQTGHAREWFDNMSPSQQEEVKFTMTKWNREGAPEESQAVKNNLKKTLEDFSEQIWCTMGCQVVMFVSHKKKASQIMSVSLHETKPQNVKKRFSVSSNGIKEWTATGFESFAEWSKTEFCNMYPTAFVVKDPSHMKTEEVNHLWNHWEQNSAANKKLVIFVKAKDGDVCANMKKTDWLPSLNSSDFTEHRTQPANTTPDDVSFNDQYTFLESLSKNDNYLELIDATRDLAKLAKQKPTSEQNPDLPIWANWSWGGSYLPEDVHVSYDTLKASLDKLLGLLYRESKSVIEYEEDEADPNTPFYLPGSAFNLEFLVSLDQVVKHIEKLTKEALGEDGNEVTKEEVVFTKEKEKEKQQEQEQEQEEQEE</sequence>
<keyword evidence="3" id="KW-1185">Reference proteome</keyword>
<proteinExistence type="predicted"/>
<dbReference type="Proteomes" id="UP000807769">
    <property type="component" value="Unassembled WGS sequence"/>
</dbReference>
<dbReference type="CDD" id="cd15489">
    <property type="entry name" value="PHD_SF"/>
    <property type="match status" value="1"/>
</dbReference>
<reference evidence="2" key="1">
    <citation type="journal article" date="2020" name="New Phytol.">
        <title>Comparative genomics reveals dynamic genome evolution in host specialist ectomycorrhizal fungi.</title>
        <authorList>
            <person name="Lofgren L.A."/>
            <person name="Nguyen N.H."/>
            <person name="Vilgalys R."/>
            <person name="Ruytinx J."/>
            <person name="Liao H.L."/>
            <person name="Branco S."/>
            <person name="Kuo A."/>
            <person name="LaButti K."/>
            <person name="Lipzen A."/>
            <person name="Andreopoulos W."/>
            <person name="Pangilinan J."/>
            <person name="Riley R."/>
            <person name="Hundley H."/>
            <person name="Na H."/>
            <person name="Barry K."/>
            <person name="Grigoriev I.V."/>
            <person name="Stajich J.E."/>
            <person name="Kennedy P.G."/>
        </authorList>
    </citation>
    <scope>NUCLEOTIDE SEQUENCE</scope>
    <source>
        <strain evidence="2">MN1</strain>
    </source>
</reference>
<accession>A0A9P7E0X7</accession>
<evidence type="ECO:0000313" key="3">
    <source>
        <dbReference type="Proteomes" id="UP000807769"/>
    </source>
</evidence>
<gene>
    <name evidence="2" type="ORF">BJ212DRAFT_1485013</name>
</gene>
<dbReference type="OrthoDB" id="2693558at2759"/>
<feature type="compositionally biased region" description="Acidic residues" evidence="1">
    <location>
        <begin position="898"/>
        <end position="907"/>
    </location>
</feature>
<protein>
    <submittedName>
        <fullName evidence="2">Uncharacterized protein</fullName>
    </submittedName>
</protein>
<comment type="caution">
    <text evidence="2">The sequence shown here is derived from an EMBL/GenBank/DDBJ whole genome shotgun (WGS) entry which is preliminary data.</text>
</comment>
<dbReference type="RefSeq" id="XP_041188598.1">
    <property type="nucleotide sequence ID" value="XM_041340909.1"/>
</dbReference>
<name>A0A9P7E0X7_9AGAM</name>
<feature type="region of interest" description="Disordered" evidence="1">
    <location>
        <begin position="871"/>
        <end position="907"/>
    </location>
</feature>
<feature type="compositionally biased region" description="Basic and acidic residues" evidence="1">
    <location>
        <begin position="871"/>
        <end position="897"/>
    </location>
</feature>
<organism evidence="2 3">
    <name type="scientific">Suillus subaureus</name>
    <dbReference type="NCBI Taxonomy" id="48587"/>
    <lineage>
        <taxon>Eukaryota</taxon>
        <taxon>Fungi</taxon>
        <taxon>Dikarya</taxon>
        <taxon>Basidiomycota</taxon>
        <taxon>Agaricomycotina</taxon>
        <taxon>Agaricomycetes</taxon>
        <taxon>Agaricomycetidae</taxon>
        <taxon>Boletales</taxon>
        <taxon>Suillineae</taxon>
        <taxon>Suillaceae</taxon>
        <taxon>Suillus</taxon>
    </lineage>
</organism>
<evidence type="ECO:0000256" key="1">
    <source>
        <dbReference type="SAM" id="MobiDB-lite"/>
    </source>
</evidence>